<keyword evidence="3" id="KW-1185">Reference proteome</keyword>
<organism evidence="2 3">
    <name type="scientific">Elysia crispata</name>
    <name type="common">lettuce slug</name>
    <dbReference type="NCBI Taxonomy" id="231223"/>
    <lineage>
        <taxon>Eukaryota</taxon>
        <taxon>Metazoa</taxon>
        <taxon>Spiralia</taxon>
        <taxon>Lophotrochozoa</taxon>
        <taxon>Mollusca</taxon>
        <taxon>Gastropoda</taxon>
        <taxon>Heterobranchia</taxon>
        <taxon>Euthyneura</taxon>
        <taxon>Panpulmonata</taxon>
        <taxon>Sacoglossa</taxon>
        <taxon>Placobranchoidea</taxon>
        <taxon>Plakobranchidae</taxon>
        <taxon>Elysia</taxon>
    </lineage>
</organism>
<proteinExistence type="predicted"/>
<sequence length="115" mass="12983">MIKKRICYSFTNLKKCSGGDISKVKVRENQELGRNPSQESYRPTKPRIKGFNSPIVCSTNQPCEDIPSNIVTRWWETDQEYVGATQMAVTETDEINSSIVSLTLSTRDETMSSEA</sequence>
<protein>
    <submittedName>
        <fullName evidence="2">Uncharacterized protein</fullName>
    </submittedName>
</protein>
<gene>
    <name evidence="2" type="ORF">RRG08_027893</name>
</gene>
<evidence type="ECO:0000313" key="2">
    <source>
        <dbReference type="EMBL" id="KAK3782345.1"/>
    </source>
</evidence>
<feature type="region of interest" description="Disordered" evidence="1">
    <location>
        <begin position="28"/>
        <end position="47"/>
    </location>
</feature>
<dbReference type="EMBL" id="JAWDGP010002514">
    <property type="protein sequence ID" value="KAK3782345.1"/>
    <property type="molecule type" value="Genomic_DNA"/>
</dbReference>
<reference evidence="2" key="1">
    <citation type="journal article" date="2023" name="G3 (Bethesda)">
        <title>A reference genome for the long-term kleptoplast-retaining sea slug Elysia crispata morphotype clarki.</title>
        <authorList>
            <person name="Eastman K.E."/>
            <person name="Pendleton A.L."/>
            <person name="Shaikh M.A."/>
            <person name="Suttiyut T."/>
            <person name="Ogas R."/>
            <person name="Tomko P."/>
            <person name="Gavelis G."/>
            <person name="Widhalm J.R."/>
            <person name="Wisecaver J.H."/>
        </authorList>
    </citation>
    <scope>NUCLEOTIDE SEQUENCE</scope>
    <source>
        <strain evidence="2">ECLA1</strain>
    </source>
</reference>
<evidence type="ECO:0000256" key="1">
    <source>
        <dbReference type="SAM" id="MobiDB-lite"/>
    </source>
</evidence>
<name>A0AAE1A6X4_9GAST</name>
<evidence type="ECO:0000313" key="3">
    <source>
        <dbReference type="Proteomes" id="UP001283361"/>
    </source>
</evidence>
<dbReference type="Proteomes" id="UP001283361">
    <property type="component" value="Unassembled WGS sequence"/>
</dbReference>
<accession>A0AAE1A6X4</accession>
<dbReference type="AlphaFoldDB" id="A0AAE1A6X4"/>
<comment type="caution">
    <text evidence="2">The sequence shown here is derived from an EMBL/GenBank/DDBJ whole genome shotgun (WGS) entry which is preliminary data.</text>
</comment>